<dbReference type="RefSeq" id="XP_022313512.1">
    <property type="nucleotide sequence ID" value="XM_022457804.1"/>
</dbReference>
<feature type="compositionally biased region" description="Low complexity" evidence="4">
    <location>
        <begin position="1586"/>
        <end position="1601"/>
    </location>
</feature>
<dbReference type="Gene3D" id="2.60.120.200">
    <property type="match status" value="6"/>
</dbReference>
<dbReference type="PANTHER" id="PTHR15036:SF49">
    <property type="entry name" value="AXOTACTIN"/>
    <property type="match status" value="1"/>
</dbReference>
<evidence type="ECO:0000313" key="13">
    <source>
        <dbReference type="RefSeq" id="XP_022313514.1"/>
    </source>
</evidence>
<feature type="domain" description="Laminin G" evidence="7">
    <location>
        <begin position="892"/>
        <end position="1060"/>
    </location>
</feature>
<evidence type="ECO:0000313" key="17">
    <source>
        <dbReference type="RefSeq" id="XP_022313518.1"/>
    </source>
</evidence>
<dbReference type="RefSeq" id="XP_022313520.1">
    <property type="nucleotide sequence ID" value="XM_022457812.1"/>
</dbReference>
<dbReference type="PANTHER" id="PTHR15036">
    <property type="entry name" value="PIKACHURIN-LIKE PROTEIN"/>
    <property type="match status" value="1"/>
</dbReference>
<name>A0A8B8CCL5_CRAVI</name>
<dbReference type="RefSeq" id="XP_022313518.1">
    <property type="nucleotide sequence ID" value="XM_022457810.1"/>
</dbReference>
<feature type="chain" id="PRO_5044666145" evidence="6">
    <location>
        <begin position="28"/>
        <end position="1986"/>
    </location>
</feature>
<feature type="domain" description="Laminin G" evidence="7">
    <location>
        <begin position="1335"/>
        <end position="1535"/>
    </location>
</feature>
<dbReference type="PROSITE" id="PS50026">
    <property type="entry name" value="EGF_3"/>
    <property type="match status" value="3"/>
</dbReference>
<dbReference type="Gene3D" id="2.10.25.10">
    <property type="entry name" value="Laminin"/>
    <property type="match status" value="3"/>
</dbReference>
<dbReference type="Pfam" id="PF00008">
    <property type="entry name" value="EGF"/>
    <property type="match status" value="1"/>
</dbReference>
<dbReference type="RefSeq" id="XP_022313515.1">
    <property type="nucleotide sequence ID" value="XM_022457807.1"/>
</dbReference>
<keyword evidence="6" id="KW-0732">Signal</keyword>
<feature type="domain" description="EGF-like" evidence="8">
    <location>
        <begin position="1061"/>
        <end position="1098"/>
    </location>
</feature>
<dbReference type="GeneID" id="111118379"/>
<evidence type="ECO:0000313" key="16">
    <source>
        <dbReference type="RefSeq" id="XP_022313517.1"/>
    </source>
</evidence>
<keyword evidence="1 2" id="KW-1015">Disulfide bond</keyword>
<comment type="caution">
    <text evidence="2">Lacks conserved residue(s) required for the propagation of feature annotation.</text>
</comment>
<dbReference type="InterPro" id="IPR013320">
    <property type="entry name" value="ConA-like_dom_sf"/>
</dbReference>
<evidence type="ECO:0000313" key="14">
    <source>
        <dbReference type="RefSeq" id="XP_022313515.1"/>
    </source>
</evidence>
<evidence type="ECO:0000256" key="5">
    <source>
        <dbReference type="SAM" id="Phobius"/>
    </source>
</evidence>
<dbReference type="Proteomes" id="UP000694844">
    <property type="component" value="Chromosome 2"/>
</dbReference>
<dbReference type="RefSeq" id="XP_022313516.1">
    <property type="nucleotide sequence ID" value="XM_022457808.1"/>
</dbReference>
<dbReference type="RefSeq" id="XP_022313513.1">
    <property type="nucleotide sequence ID" value="XM_022457805.1"/>
</dbReference>
<keyword evidence="9" id="KW-1185">Reference proteome</keyword>
<evidence type="ECO:0000256" key="4">
    <source>
        <dbReference type="SAM" id="MobiDB-lite"/>
    </source>
</evidence>
<dbReference type="SMART" id="SM00282">
    <property type="entry name" value="LamG"/>
    <property type="match status" value="6"/>
</dbReference>
<dbReference type="GO" id="GO:0016020">
    <property type="term" value="C:membrane"/>
    <property type="evidence" value="ECO:0007669"/>
    <property type="project" value="UniProtKB-SubCell"/>
</dbReference>
<dbReference type="InterPro" id="IPR001791">
    <property type="entry name" value="Laminin_G"/>
</dbReference>
<proteinExistence type="predicted"/>
<dbReference type="SMART" id="SM00181">
    <property type="entry name" value="EGF"/>
    <property type="match status" value="4"/>
</dbReference>
<keyword evidence="2" id="KW-0245">EGF-like domain</keyword>
<evidence type="ECO:0000259" key="8">
    <source>
        <dbReference type="PROSITE" id="PS50026"/>
    </source>
</evidence>
<evidence type="ECO:0000313" key="15">
    <source>
        <dbReference type="RefSeq" id="XP_022313516.1"/>
    </source>
</evidence>
<dbReference type="SUPFAM" id="SSF56496">
    <property type="entry name" value="Fibrinogen C-terminal domain-like"/>
    <property type="match status" value="1"/>
</dbReference>
<feature type="disulfide bond" evidence="3">
    <location>
        <begin position="1265"/>
        <end position="1292"/>
    </location>
</feature>
<dbReference type="InterPro" id="IPR036056">
    <property type="entry name" value="Fibrinogen-like_C"/>
</dbReference>
<dbReference type="KEGG" id="cvn:111118379"/>
<dbReference type="SMART" id="SM00179">
    <property type="entry name" value="EGF_CA"/>
    <property type="match status" value="2"/>
</dbReference>
<dbReference type="Pfam" id="PF02210">
    <property type="entry name" value="Laminin_G_2"/>
    <property type="match status" value="4"/>
</dbReference>
<dbReference type="OrthoDB" id="5813223at2759"/>
<feature type="domain" description="Laminin G" evidence="7">
    <location>
        <begin position="37"/>
        <end position="236"/>
    </location>
</feature>
<evidence type="ECO:0000259" key="7">
    <source>
        <dbReference type="PROSITE" id="PS50025"/>
    </source>
</evidence>
<evidence type="ECO:0000256" key="1">
    <source>
        <dbReference type="ARBA" id="ARBA00023157"/>
    </source>
</evidence>
<dbReference type="RefSeq" id="XP_022313514.1">
    <property type="nucleotide sequence ID" value="XM_022457806.1"/>
</dbReference>
<feature type="region of interest" description="Disordered" evidence="4">
    <location>
        <begin position="1582"/>
        <end position="1601"/>
    </location>
</feature>
<evidence type="ECO:0000313" key="12">
    <source>
        <dbReference type="RefSeq" id="XP_022313513.1"/>
    </source>
</evidence>
<evidence type="ECO:0000313" key="10">
    <source>
        <dbReference type="RefSeq" id="XP_022313511.1"/>
    </source>
</evidence>
<feature type="transmembrane region" description="Helical" evidence="5">
    <location>
        <begin position="1906"/>
        <end position="1932"/>
    </location>
</feature>
<dbReference type="RefSeq" id="XP_022313511.1">
    <property type="nucleotide sequence ID" value="XM_022457803.1"/>
</dbReference>
<dbReference type="FunFam" id="2.10.25.10:FF:000459">
    <property type="entry name" value="Axotactin, isoform B"/>
    <property type="match status" value="1"/>
</dbReference>
<feature type="domain" description="Laminin G" evidence="7">
    <location>
        <begin position="267"/>
        <end position="459"/>
    </location>
</feature>
<evidence type="ECO:0000256" key="2">
    <source>
        <dbReference type="PROSITE-ProRule" id="PRU00076"/>
    </source>
</evidence>
<dbReference type="CDD" id="cd00110">
    <property type="entry name" value="LamG"/>
    <property type="match status" value="5"/>
</dbReference>
<feature type="region of interest" description="Disordered" evidence="4">
    <location>
        <begin position="1789"/>
        <end position="1811"/>
    </location>
</feature>
<sequence length="1986" mass="223726">MEEKIIVSSTSRWLLLLLICALNGYLAQKNTDPNPNSGWTFSKQESFVAFSPNLTLEQDQEIMFSFRTQSPNGLLFCHLVEHFNQSVHPLLRNYHFCAELSHGFLQVKYSLNQISDVMNLGKALNDDSWHSVDIFLETTSGKLEVTLDDLPSTSIYLRAYTQFADVKAILDWTRLRSVVSFAGLTHAVAVDHHQFIGCLRSLKYRELIDVTWEVSPTIVMQATPGCQDLCQGENPCGEGRCVNLYTSVHCDCSLLDREGDKCQYSNITAVTLHGYEWLTYQLYSEEEKTLRDRNRFSLQFKSDRGSGVLLYAVGSIDAGRSLEQYHSHVIASVHQGTVKASVAFGDDILEQTMGIGVDDSSDGWHNLTIVHERVKVEFYLDGVRYVHETVNDMYYLGLDPIIYIGGGKKFVQTLGLQVRQNFVGCLKNVYINDHSVLYELRNNHSFSQLHGNTDIRYGCHRVANISLTFPKSKSFLYLSGYSDRTFSVQFDFRTVRETAILLSAKINTVDSFGYQVKGFFEVWINNTLPMIKFVRSMYYDSIANTTLLHVNVSDNQWHTLSFQLKDGQVKISVDNLSLPSFSTGNGSTLVKTIEIGYGYSRIYAEHEGFVGCIRNLVIQKQFLDPINLMERAPTGGYQSGLILDGCKLVNYCLVHQHCQHGGRCLSDWDGVSCDCSSSAYQGKYCQFSRYHQSCDSYFQSGWRRSGVYVIDVDGSGPVEPTYVSCQMGISTEGDYYGQTVVEHNLHNLTKVRGTTLPDIRLRLTYRGMGFVQLQQLTKTSAWCEQYVQYRCLNAPIGLGNLTNFKSIDGGVVQYIGEAGTAFTPGCSKGTCNCDDESLVAQEDSGFNRIKSQLPIGEVTVYQYTDFSTPDSRGTLTIGPLKCWGNTESLSSSSVTFVTEDSFLKLPGWVYGDLKFSFRTHQKQALLLYQSSSNGDWFKVTLEAEDAIKMEMQIKGKPVLEEILDADQPVNDGEWHRVTLELSAHEVRCGLDSQRRIVAIPFHNNITFDGLLYLGGKLYDHGSYHNLPGLAGCVKGLVYNGKLRNLTYDVYDDMPNILSGCRPRCSPDPCQNGARCVEMWNDYRCICTNEWAHSGQSCEININNNAVTVTGDSEAFFDLRVSSNPLEMEERIVFSFRTQMYRALIFYMYDELNNFIQLEVVESRKLRFTRNNFQQIFYKDIEVPGITQPTWKQVVLEPSKIIVDGEVTFLGLSNNKMETGYSTDPFANEEETVKPSRPAEKLPPFLRLYLGGTPANVTTLEKFTGCIRGFKIGDHPIDLQKNSQDIAGIHRGCKKGCNVNLCLNGGTCMERWGEGLYECDCSRSNFAGKQCELEASGIFTGQSVVHYEFVPYGEAAKTNTEQFSFIFKTNCSEKTMVMLMIFSKTKGDYIMISLSNRFVRALWKQGNNLFEEKLKGYFCTGTAHKFIYKRQGEEMWIKAADIHSIDQSDWRKKFTTRTYLENMNMVLVGGLIPELTINMEQKYGDSNQTVNFTGCISEVTYTPVKRESNIVIQPMKELRDLKNGSITVHGPEVLQCSPVDYHDPSQTTVPTTLFPTTSTHPTLGVTMPPWNIGGPRVYIIGKGNNITSPRPTTTTTPTTTTSMTTEPVITSAYFPTTEQGPTNVTLVLGQIITDTVSYITILIVSSVVTLMCLISVLIAVVMKRLRKGYVTYDVRKKYLDDFEMKEPLNHSMETYSPIPPPPKKDIHIATWDEFSMVSATLGPNKKKQNGIAPGKVHTLPADLKNTDYPVQTTFLPEDASLKYPVYNRKKNRPASSISEVLEEMERQQKAKELGVDPEQIEDPKSHGEGELEWDPLVDRTPLTLGIHHDTIYEVCIFISLTSCIGANSCYRNQWWGSLCKSLTSLLFSTLSSLFCLVNNADISSCLLLLCCGNIFGTDSTCTKEVDLILLVFYFFVLYYFVLMSLALIGIISVKMLYDSHFSNFPFDCCLSAFSRKEIFKLLSEIWKRGGLKLIVMSVGCQIEAVIE</sequence>
<keyword evidence="5" id="KW-0812">Transmembrane</keyword>
<evidence type="ECO:0000313" key="11">
    <source>
        <dbReference type="RefSeq" id="XP_022313512.1"/>
    </source>
</evidence>
<organism evidence="9 12">
    <name type="scientific">Crassostrea virginica</name>
    <name type="common">Eastern oyster</name>
    <dbReference type="NCBI Taxonomy" id="6565"/>
    <lineage>
        <taxon>Eukaryota</taxon>
        <taxon>Metazoa</taxon>
        <taxon>Spiralia</taxon>
        <taxon>Lophotrochozoa</taxon>
        <taxon>Mollusca</taxon>
        <taxon>Bivalvia</taxon>
        <taxon>Autobranchia</taxon>
        <taxon>Pteriomorphia</taxon>
        <taxon>Ostreida</taxon>
        <taxon>Ostreoidea</taxon>
        <taxon>Ostreidae</taxon>
        <taxon>Crassostrea</taxon>
    </lineage>
</organism>
<dbReference type="RefSeq" id="XP_022313517.1">
    <property type="nucleotide sequence ID" value="XM_022457809.1"/>
</dbReference>
<dbReference type="InterPro" id="IPR050372">
    <property type="entry name" value="Neurexin-related_CASP"/>
</dbReference>
<dbReference type="GO" id="GO:0005509">
    <property type="term" value="F:calcium ion binding"/>
    <property type="evidence" value="ECO:0007669"/>
    <property type="project" value="InterPro"/>
</dbReference>
<feature type="domain" description="Laminin G" evidence="7">
    <location>
        <begin position="1105"/>
        <end position="1292"/>
    </location>
</feature>
<dbReference type="PROSITE" id="PS50025">
    <property type="entry name" value="LAM_G_DOMAIN"/>
    <property type="match status" value="6"/>
</dbReference>
<feature type="transmembrane region" description="Helical" evidence="5">
    <location>
        <begin position="1637"/>
        <end position="1661"/>
    </location>
</feature>
<reference evidence="10 11" key="1">
    <citation type="submission" date="2025-04" db="UniProtKB">
        <authorList>
            <consortium name="RefSeq"/>
        </authorList>
    </citation>
    <scope>IDENTIFICATION</scope>
    <source>
        <tissue evidence="10 11">Whole sample</tissue>
    </source>
</reference>
<keyword evidence="5" id="KW-0472">Membrane</keyword>
<dbReference type="SUPFAM" id="SSF49899">
    <property type="entry name" value="Concanavalin A-like lectins/glucanases"/>
    <property type="match status" value="6"/>
</dbReference>
<evidence type="ECO:0000256" key="3">
    <source>
        <dbReference type="PROSITE-ProRule" id="PRU00122"/>
    </source>
</evidence>
<dbReference type="InterPro" id="IPR000742">
    <property type="entry name" value="EGF"/>
</dbReference>
<evidence type="ECO:0000313" key="18">
    <source>
        <dbReference type="RefSeq" id="XP_022313520.1"/>
    </source>
</evidence>
<accession>A0A8B8CCL5</accession>
<feature type="domain" description="EGF-like" evidence="8">
    <location>
        <begin position="648"/>
        <end position="686"/>
    </location>
</feature>
<feature type="signal peptide" evidence="6">
    <location>
        <begin position="1"/>
        <end position="27"/>
    </location>
</feature>
<feature type="domain" description="EGF-like" evidence="8">
    <location>
        <begin position="1293"/>
        <end position="1331"/>
    </location>
</feature>
<dbReference type="Pfam" id="PF00054">
    <property type="entry name" value="Laminin_G_1"/>
    <property type="match status" value="1"/>
</dbReference>
<dbReference type="Gene3D" id="2.60.120.1000">
    <property type="match status" value="1"/>
</dbReference>
<keyword evidence="5" id="KW-1133">Transmembrane helix</keyword>
<feature type="domain" description="Laminin G" evidence="7">
    <location>
        <begin position="465"/>
        <end position="646"/>
    </location>
</feature>
<feature type="disulfide bond" evidence="2">
    <location>
        <begin position="1301"/>
        <end position="1318"/>
    </location>
</feature>
<dbReference type="CDD" id="cd00054">
    <property type="entry name" value="EGF_CA"/>
    <property type="match status" value="3"/>
</dbReference>
<gene>
    <name evidence="10 11 12 13 14 15 16 17 18" type="primary">LOC111118379</name>
</gene>
<dbReference type="InterPro" id="IPR001881">
    <property type="entry name" value="EGF-like_Ca-bd_dom"/>
</dbReference>
<evidence type="ECO:0000313" key="9">
    <source>
        <dbReference type="Proteomes" id="UP000694844"/>
    </source>
</evidence>
<evidence type="ECO:0000256" key="6">
    <source>
        <dbReference type="SAM" id="SignalP"/>
    </source>
</evidence>
<protein>
    <submittedName>
        <fullName evidence="10 11">Contactin-associated protein-like 5 isoform X1</fullName>
    </submittedName>
</protein>